<evidence type="ECO:0000256" key="1">
    <source>
        <dbReference type="SAM" id="SignalP"/>
    </source>
</evidence>
<dbReference type="KEGG" id="lug:FPZ22_11195"/>
<proteinExistence type="predicted"/>
<gene>
    <name evidence="2" type="ORF">FPZ22_11195</name>
</gene>
<dbReference type="Proteomes" id="UP000316584">
    <property type="component" value="Chromosome"/>
</dbReference>
<keyword evidence="1" id="KW-0732">Signal</keyword>
<name>A0A518N634_9GAMM</name>
<organism evidence="2 3">
    <name type="scientific">Luteimonas granuli</name>
    <dbReference type="NCBI Taxonomy" id="1176533"/>
    <lineage>
        <taxon>Bacteria</taxon>
        <taxon>Pseudomonadati</taxon>
        <taxon>Pseudomonadota</taxon>
        <taxon>Gammaproteobacteria</taxon>
        <taxon>Lysobacterales</taxon>
        <taxon>Lysobacteraceae</taxon>
        <taxon>Luteimonas</taxon>
    </lineage>
</organism>
<feature type="signal peptide" evidence="1">
    <location>
        <begin position="1"/>
        <end position="20"/>
    </location>
</feature>
<dbReference type="OrthoDB" id="5954188at2"/>
<accession>A0A518N634</accession>
<dbReference type="SUPFAM" id="SSF117070">
    <property type="entry name" value="LEA14-like"/>
    <property type="match status" value="1"/>
</dbReference>
<evidence type="ECO:0000313" key="3">
    <source>
        <dbReference type="Proteomes" id="UP000316584"/>
    </source>
</evidence>
<dbReference type="EMBL" id="CP042218">
    <property type="protein sequence ID" value="QDW67380.1"/>
    <property type="molecule type" value="Genomic_DNA"/>
</dbReference>
<protein>
    <submittedName>
        <fullName evidence="2">LEA type 2 family protein</fullName>
    </submittedName>
</protein>
<keyword evidence="3" id="KW-1185">Reference proteome</keyword>
<reference evidence="2 3" key="1">
    <citation type="submission" date="2019-07" db="EMBL/GenBank/DDBJ databases">
        <title>Full genome sequence of Luteimonas sp. Gr-4.</title>
        <authorList>
            <person name="Im W.-T."/>
        </authorList>
    </citation>
    <scope>NUCLEOTIDE SEQUENCE [LARGE SCALE GENOMIC DNA]</scope>
    <source>
        <strain evidence="2 3">Gr-4</strain>
    </source>
</reference>
<feature type="chain" id="PRO_5022178356" evidence="1">
    <location>
        <begin position="21"/>
        <end position="158"/>
    </location>
</feature>
<dbReference type="RefSeq" id="WP_144893014.1">
    <property type="nucleotide sequence ID" value="NZ_CP042218.1"/>
</dbReference>
<evidence type="ECO:0000313" key="2">
    <source>
        <dbReference type="EMBL" id="QDW67380.1"/>
    </source>
</evidence>
<sequence>MGRRILFLALPLAALLAACSGGPVRRISQPAASIQQLTVQADGSWSVDLRLQNYSSIPMRFDAVTLELTVGGQPAGTLQHRPDLEIGPETADVIAVAMEPAANARMLLADALAAGRRVDYGFEGSIEAAPADKGAARTWKVKRSSALSPAPGLPGVLR</sequence>
<dbReference type="PROSITE" id="PS51257">
    <property type="entry name" value="PROKAR_LIPOPROTEIN"/>
    <property type="match status" value="1"/>
</dbReference>
<dbReference type="AlphaFoldDB" id="A0A518N634"/>